<dbReference type="OrthoDB" id="5364404at2759"/>
<name>D4D2N5_TRIVH</name>
<dbReference type="RefSeq" id="XP_003024510.1">
    <property type="nucleotide sequence ID" value="XM_003024464.1"/>
</dbReference>
<dbReference type="AlphaFoldDB" id="D4D2N5"/>
<feature type="compositionally biased region" description="Polar residues" evidence="1">
    <location>
        <begin position="177"/>
        <end position="193"/>
    </location>
</feature>
<dbReference type="GeneID" id="9579733"/>
<accession>D4D2N5</accession>
<evidence type="ECO:0000256" key="1">
    <source>
        <dbReference type="SAM" id="MobiDB-lite"/>
    </source>
</evidence>
<feature type="domain" description="Ribosomal protein mS38 C-terminal" evidence="2">
    <location>
        <begin position="450"/>
        <end position="483"/>
    </location>
</feature>
<keyword evidence="4" id="KW-1185">Reference proteome</keyword>
<dbReference type="HOGENOM" id="CLU_035429_0_1_1"/>
<organism evidence="3 4">
    <name type="scientific">Trichophyton verrucosum (strain HKI 0517)</name>
    <dbReference type="NCBI Taxonomy" id="663202"/>
    <lineage>
        <taxon>Eukaryota</taxon>
        <taxon>Fungi</taxon>
        <taxon>Dikarya</taxon>
        <taxon>Ascomycota</taxon>
        <taxon>Pezizomycotina</taxon>
        <taxon>Eurotiomycetes</taxon>
        <taxon>Eurotiomycetidae</taxon>
        <taxon>Onygenales</taxon>
        <taxon>Arthrodermataceae</taxon>
        <taxon>Trichophyton</taxon>
    </lineage>
</organism>
<proteinExistence type="predicted"/>
<feature type="compositionally biased region" description="Low complexity" evidence="1">
    <location>
        <begin position="98"/>
        <end position="112"/>
    </location>
</feature>
<dbReference type="Pfam" id="PF08213">
    <property type="entry name" value="COX24_C"/>
    <property type="match status" value="1"/>
</dbReference>
<feature type="region of interest" description="Disordered" evidence="1">
    <location>
        <begin position="400"/>
        <end position="423"/>
    </location>
</feature>
<dbReference type="EMBL" id="ACYE01000073">
    <property type="protein sequence ID" value="EFE43899.1"/>
    <property type="molecule type" value="Genomic_DNA"/>
</dbReference>
<feature type="compositionally biased region" description="Polar residues" evidence="1">
    <location>
        <begin position="403"/>
        <end position="412"/>
    </location>
</feature>
<dbReference type="Proteomes" id="UP000008383">
    <property type="component" value="Unassembled WGS sequence"/>
</dbReference>
<evidence type="ECO:0000313" key="3">
    <source>
        <dbReference type="EMBL" id="EFE43899.1"/>
    </source>
</evidence>
<feature type="region of interest" description="Disordered" evidence="1">
    <location>
        <begin position="321"/>
        <end position="368"/>
    </location>
</feature>
<dbReference type="KEGG" id="tve:TRV_01341"/>
<dbReference type="InterPro" id="IPR013177">
    <property type="entry name" value="Ribosomal_mS38_C"/>
</dbReference>
<reference evidence="4" key="1">
    <citation type="journal article" date="2011" name="Genome Biol.">
        <title>Comparative and functional genomics provide insights into the pathogenicity of dermatophytic fungi.</title>
        <authorList>
            <person name="Burmester A."/>
            <person name="Shelest E."/>
            <person name="Gloeckner G."/>
            <person name="Heddergott C."/>
            <person name="Schindler S."/>
            <person name="Staib P."/>
            <person name="Heidel A."/>
            <person name="Felder M."/>
            <person name="Petzold A."/>
            <person name="Szafranski K."/>
            <person name="Feuermann M."/>
            <person name="Pedruzzi I."/>
            <person name="Priebe S."/>
            <person name="Groth M."/>
            <person name="Winkler R."/>
            <person name="Li W."/>
            <person name="Kniemeyer O."/>
            <person name="Schroeckh V."/>
            <person name="Hertweck C."/>
            <person name="Hube B."/>
            <person name="White T.C."/>
            <person name="Platzer M."/>
            <person name="Guthke R."/>
            <person name="Heitman J."/>
            <person name="Woestemeyer J."/>
            <person name="Zipfel P.F."/>
            <person name="Monod M."/>
            <person name="Brakhage A.A."/>
        </authorList>
    </citation>
    <scope>NUCLEOTIDE SEQUENCE [LARGE SCALE GENOMIC DNA]</scope>
    <source>
        <strain evidence="4">HKI 0517</strain>
    </source>
</reference>
<comment type="caution">
    <text evidence="3">The sequence shown here is derived from an EMBL/GenBank/DDBJ whole genome shotgun (WGS) entry which is preliminary data.</text>
</comment>
<gene>
    <name evidence="3" type="ORF">TRV_01341</name>
</gene>
<evidence type="ECO:0000259" key="2">
    <source>
        <dbReference type="SMART" id="SM01155"/>
    </source>
</evidence>
<feature type="compositionally biased region" description="Polar residues" evidence="1">
    <location>
        <begin position="141"/>
        <end position="151"/>
    </location>
</feature>
<feature type="compositionally biased region" description="Basic and acidic residues" evidence="1">
    <location>
        <begin position="152"/>
        <end position="176"/>
    </location>
</feature>
<evidence type="ECO:0000313" key="4">
    <source>
        <dbReference type="Proteomes" id="UP000008383"/>
    </source>
</evidence>
<dbReference type="SMART" id="SM01155">
    <property type="entry name" value="DUF1713"/>
    <property type="match status" value="1"/>
</dbReference>
<sequence length="484" mass="53122">MKELQVDLFRCEPKAEQSKAKQKAQLNDPPNLALVSSSPRIRVLVLHEPGSFHSLPPLLPALALRLVLNGIMITSSVRRAALPSTASLPSRAVLLAVSSSSPAPGPTSGNPPYRHQRRYSSSKPPVPPSDGSRGIDPPTQTPAKSVSSGPSSKKDVENREGRSSKKRAGKDGETAKSKQASSLKLPSVPSTQHLHPHACSVTDHDIVLDVHVASFFSIHRPMSITTSVPPNNNDSKTFSAIFSPKKQAAARQKDVIYTLSSAVNAIEQNLPGQNQASAEDIDFRNAISQASSIHAESDVTHLDGVPTQELRASIQEFAKRLRPFNPPPAPTPMDGPLESIAGTESGADKASSTQSASEAEPSEQTFSTVLTIRESRNAHGRKSYEAYASPFVRIDDMEAPSAQGESSIYQDQETSDRSVSEPKQSFLQRMVIRQLQWERSQGQRQRERMYTISVKRQRKLKMKKHKHKKLLKKTRTLRRKLDKN</sequence>
<feature type="compositionally biased region" description="Pro residues" evidence="1">
    <location>
        <begin position="324"/>
        <end position="333"/>
    </location>
</feature>
<protein>
    <recommendedName>
        <fullName evidence="2">Ribosomal protein mS38 C-terminal domain-containing protein</fullName>
    </recommendedName>
</protein>
<feature type="compositionally biased region" description="Polar residues" evidence="1">
    <location>
        <begin position="350"/>
        <end position="368"/>
    </location>
</feature>
<feature type="region of interest" description="Disordered" evidence="1">
    <location>
        <begin position="98"/>
        <end position="196"/>
    </location>
</feature>